<keyword evidence="15" id="KW-0675">Receptor</keyword>
<keyword evidence="6" id="KW-0285">Flavoprotein</keyword>
<dbReference type="SMART" id="SM00086">
    <property type="entry name" value="PAC"/>
    <property type="match status" value="1"/>
</dbReference>
<feature type="domain" description="PAS" evidence="16">
    <location>
        <begin position="7"/>
        <end position="76"/>
    </location>
</feature>
<evidence type="ECO:0000256" key="7">
    <source>
        <dbReference type="ARBA" id="ARBA00022643"/>
    </source>
</evidence>
<keyword evidence="10" id="KW-0547">Nucleotide-binding</keyword>
<keyword evidence="19" id="KW-1185">Reference proteome</keyword>
<dbReference type="PROSITE" id="PS50113">
    <property type="entry name" value="PAC"/>
    <property type="match status" value="1"/>
</dbReference>
<name>A0A1N6IMB9_9RHOB</name>
<dbReference type="InterPro" id="IPR000700">
    <property type="entry name" value="PAS-assoc_C"/>
</dbReference>
<keyword evidence="3" id="KW-0600">Photoreceptor protein</keyword>
<dbReference type="GO" id="GO:0005524">
    <property type="term" value="F:ATP binding"/>
    <property type="evidence" value="ECO:0007669"/>
    <property type="project" value="UniProtKB-KW"/>
</dbReference>
<evidence type="ECO:0000256" key="8">
    <source>
        <dbReference type="ARBA" id="ARBA00022679"/>
    </source>
</evidence>
<dbReference type="EC" id="2.7.13.3" evidence="2"/>
<evidence type="ECO:0000259" key="17">
    <source>
        <dbReference type="PROSITE" id="PS50113"/>
    </source>
</evidence>
<dbReference type="RefSeq" id="WP_074258206.1">
    <property type="nucleotide sequence ID" value="NZ_FSRL01000002.1"/>
</dbReference>
<dbReference type="InterPro" id="IPR001610">
    <property type="entry name" value="PAC"/>
</dbReference>
<dbReference type="EMBL" id="FSRL01000002">
    <property type="protein sequence ID" value="SIO33190.1"/>
    <property type="molecule type" value="Genomic_DNA"/>
</dbReference>
<keyword evidence="8" id="KW-0808">Transferase</keyword>
<evidence type="ECO:0000256" key="9">
    <source>
        <dbReference type="ARBA" id="ARBA00022737"/>
    </source>
</evidence>
<dbReference type="GO" id="GO:0006355">
    <property type="term" value="P:regulation of DNA-templated transcription"/>
    <property type="evidence" value="ECO:0007669"/>
    <property type="project" value="InterPro"/>
</dbReference>
<evidence type="ECO:0000313" key="18">
    <source>
        <dbReference type="EMBL" id="SIO33190.1"/>
    </source>
</evidence>
<dbReference type="InterPro" id="IPR036890">
    <property type="entry name" value="HATPase_C_sf"/>
</dbReference>
<dbReference type="Proteomes" id="UP000184932">
    <property type="component" value="Unassembled WGS sequence"/>
</dbReference>
<keyword evidence="12" id="KW-0067">ATP-binding</keyword>
<dbReference type="GO" id="GO:0004673">
    <property type="term" value="F:protein histidine kinase activity"/>
    <property type="evidence" value="ECO:0007669"/>
    <property type="project" value="UniProtKB-EC"/>
</dbReference>
<evidence type="ECO:0000256" key="15">
    <source>
        <dbReference type="ARBA" id="ARBA00023170"/>
    </source>
</evidence>
<proteinExistence type="predicted"/>
<evidence type="ECO:0000256" key="4">
    <source>
        <dbReference type="ARBA" id="ARBA00022553"/>
    </source>
</evidence>
<gene>
    <name evidence="18" type="ORF">SAMN05444002_4074</name>
</gene>
<protein>
    <recommendedName>
        <fullName evidence="2">histidine kinase</fullName>
        <ecNumber evidence="2">2.7.13.3</ecNumber>
    </recommendedName>
</protein>
<dbReference type="STRING" id="1217970.SAMN05444002_4074"/>
<keyword evidence="13" id="KW-0157">Chromophore</keyword>
<dbReference type="PANTHER" id="PTHR41523">
    <property type="entry name" value="TWO-COMPONENT SYSTEM SENSOR PROTEIN"/>
    <property type="match status" value="1"/>
</dbReference>
<dbReference type="AlphaFoldDB" id="A0A1N6IMB9"/>
<keyword evidence="4" id="KW-0597">Phosphoprotein</keyword>
<evidence type="ECO:0000256" key="3">
    <source>
        <dbReference type="ARBA" id="ARBA00022543"/>
    </source>
</evidence>
<comment type="catalytic activity">
    <reaction evidence="1">
        <text>ATP + protein L-histidine = ADP + protein N-phospho-L-histidine.</text>
        <dbReference type="EC" id="2.7.13.3"/>
    </reaction>
</comment>
<dbReference type="Pfam" id="PF07536">
    <property type="entry name" value="HWE_HK"/>
    <property type="match status" value="1"/>
</dbReference>
<dbReference type="Gene3D" id="3.30.565.10">
    <property type="entry name" value="Histidine kinase-like ATPase, C-terminal domain"/>
    <property type="match status" value="1"/>
</dbReference>
<dbReference type="NCBIfam" id="TIGR00229">
    <property type="entry name" value="sensory_box"/>
    <property type="match status" value="1"/>
</dbReference>
<keyword evidence="9" id="KW-0677">Repeat</keyword>
<sequence length="338" mass="36912">MDESFDLKAHLAAIVENSDDAIITKNLDSIIQSWNRGAEDLFGYRAEEVVGRPITLLIPEERLHEEEDIIARLRRGERIRHFETIRMRKDGSLVPISLTVSPVRNAAGEVVGASKIARDITEQHRARELERQLLAEMRHRVGNCFSVASGLLNVFGRQASTPEDLVTMMRERLQALARAHALAVANPDDPQGGSGVMLDELVHSIVAPFTGQAAPEMKLDAIELKPGAITPMSLVIYELCTDAVKYGCLSPLGGRLSISSAREGDRLRITWAETCPLGEAADEPASDGFGTRMIRSTLAGYFEGSISRAFSPDGMVAVLDLDFDSLTHRAADPARAAE</sequence>
<evidence type="ECO:0000256" key="12">
    <source>
        <dbReference type="ARBA" id="ARBA00022840"/>
    </source>
</evidence>
<dbReference type="PROSITE" id="PS50112">
    <property type="entry name" value="PAS"/>
    <property type="match status" value="1"/>
</dbReference>
<feature type="domain" description="PAC" evidence="17">
    <location>
        <begin position="80"/>
        <end position="132"/>
    </location>
</feature>
<evidence type="ECO:0000313" key="19">
    <source>
        <dbReference type="Proteomes" id="UP000184932"/>
    </source>
</evidence>
<dbReference type="Pfam" id="PF00989">
    <property type="entry name" value="PAS"/>
    <property type="match status" value="1"/>
</dbReference>
<evidence type="ECO:0000256" key="13">
    <source>
        <dbReference type="ARBA" id="ARBA00022991"/>
    </source>
</evidence>
<keyword evidence="14" id="KW-0843">Virulence</keyword>
<dbReference type="SMART" id="SM00911">
    <property type="entry name" value="HWE_HK"/>
    <property type="match status" value="1"/>
</dbReference>
<organism evidence="18 19">
    <name type="scientific">Vannielia litorea</name>
    <dbReference type="NCBI Taxonomy" id="1217970"/>
    <lineage>
        <taxon>Bacteria</taxon>
        <taxon>Pseudomonadati</taxon>
        <taxon>Pseudomonadota</taxon>
        <taxon>Alphaproteobacteria</taxon>
        <taxon>Rhodobacterales</taxon>
        <taxon>Paracoccaceae</taxon>
        <taxon>Vannielia</taxon>
    </lineage>
</organism>
<dbReference type="CDD" id="cd00130">
    <property type="entry name" value="PAS"/>
    <property type="match status" value="1"/>
</dbReference>
<evidence type="ECO:0000256" key="11">
    <source>
        <dbReference type="ARBA" id="ARBA00022777"/>
    </source>
</evidence>
<dbReference type="Gene3D" id="3.30.450.20">
    <property type="entry name" value="PAS domain"/>
    <property type="match status" value="1"/>
</dbReference>
<evidence type="ECO:0000256" key="2">
    <source>
        <dbReference type="ARBA" id="ARBA00012438"/>
    </source>
</evidence>
<evidence type="ECO:0000256" key="6">
    <source>
        <dbReference type="ARBA" id="ARBA00022630"/>
    </source>
</evidence>
<dbReference type="InterPro" id="IPR013767">
    <property type="entry name" value="PAS_fold"/>
</dbReference>
<keyword evidence="11" id="KW-0418">Kinase</keyword>
<dbReference type="InterPro" id="IPR011102">
    <property type="entry name" value="Sig_transdc_His_kinase_HWE"/>
</dbReference>
<dbReference type="SMART" id="SM00091">
    <property type="entry name" value="PAS"/>
    <property type="match status" value="1"/>
</dbReference>
<evidence type="ECO:0000256" key="5">
    <source>
        <dbReference type="ARBA" id="ARBA00022606"/>
    </source>
</evidence>
<dbReference type="InterPro" id="IPR035965">
    <property type="entry name" value="PAS-like_dom_sf"/>
</dbReference>
<accession>A0A1N6IMB9</accession>
<evidence type="ECO:0000256" key="14">
    <source>
        <dbReference type="ARBA" id="ARBA00023026"/>
    </source>
</evidence>
<keyword evidence="5" id="KW-0716">Sensory transduction</keyword>
<evidence type="ECO:0000256" key="10">
    <source>
        <dbReference type="ARBA" id="ARBA00022741"/>
    </source>
</evidence>
<dbReference type="SUPFAM" id="SSF55785">
    <property type="entry name" value="PYP-like sensor domain (PAS domain)"/>
    <property type="match status" value="1"/>
</dbReference>
<evidence type="ECO:0000259" key="16">
    <source>
        <dbReference type="PROSITE" id="PS50112"/>
    </source>
</evidence>
<dbReference type="GO" id="GO:0009881">
    <property type="term" value="F:photoreceptor activity"/>
    <property type="evidence" value="ECO:0007669"/>
    <property type="project" value="UniProtKB-KW"/>
</dbReference>
<dbReference type="PANTHER" id="PTHR41523:SF8">
    <property type="entry name" value="ETHYLENE RESPONSE SENSOR PROTEIN"/>
    <property type="match status" value="1"/>
</dbReference>
<dbReference type="InterPro" id="IPR000014">
    <property type="entry name" value="PAS"/>
</dbReference>
<dbReference type="OrthoDB" id="9816309at2"/>
<evidence type="ECO:0000256" key="1">
    <source>
        <dbReference type="ARBA" id="ARBA00000085"/>
    </source>
</evidence>
<reference evidence="19" key="1">
    <citation type="submission" date="2016-11" db="EMBL/GenBank/DDBJ databases">
        <authorList>
            <person name="Varghese N."/>
            <person name="Submissions S."/>
        </authorList>
    </citation>
    <scope>NUCLEOTIDE SEQUENCE [LARGE SCALE GENOMIC DNA]</scope>
    <source>
        <strain evidence="19">DSM 29440</strain>
    </source>
</reference>
<keyword evidence="7" id="KW-0288">FMN</keyword>